<comment type="caution">
    <text evidence="8">The sequence shown here is derived from an EMBL/GenBank/DDBJ whole genome shotgun (WGS) entry which is preliminary data.</text>
</comment>
<dbReference type="EC" id="2.1.1.72" evidence="2"/>
<evidence type="ECO:0000256" key="5">
    <source>
        <dbReference type="ARBA" id="ARBA00022691"/>
    </source>
</evidence>
<dbReference type="InterPro" id="IPR023095">
    <property type="entry name" value="Ade_MeTrfase_dom_2"/>
</dbReference>
<dbReference type="InterPro" id="IPR012263">
    <property type="entry name" value="M_m6A_EcoRV"/>
</dbReference>
<sequence>MDSFLSWIGGKKLLRNKIITEFPDSKEYDKYVEVFGGAGWVLFAKDRHATYEVYNDINSNLVNLFKCVKYHAEELQKELNFTINSRELFNEYISQMNSKGLTDIQRAARYFYLIKLSYGSDVETYGAVKKDVEKMKSYIEQIQARLRNVVIENRNFEKIISKYDSDTTLFYLDPPYHTTEKHYNTGFNEDSHIQLNTILKQVKAKFVLSYNDDEFIRELYKEFNIIEVERNNNLTSRYDKNRVFKELIIKNY</sequence>
<organism evidence="8 9">
    <name type="scientific">Peptoanaerobacter stomatis</name>
    <dbReference type="NCBI Taxonomy" id="796937"/>
    <lineage>
        <taxon>Bacteria</taxon>
        <taxon>Bacillati</taxon>
        <taxon>Bacillota</taxon>
        <taxon>Clostridia</taxon>
        <taxon>Peptostreptococcales</taxon>
        <taxon>Filifactoraceae</taxon>
        <taxon>Peptoanaerobacter</taxon>
    </lineage>
</organism>
<gene>
    <name evidence="8" type="ORF">HMPREF9628_01282</name>
</gene>
<dbReference type="EMBL" id="AFZG01000015">
    <property type="protein sequence ID" value="EHL19766.1"/>
    <property type="molecule type" value="Genomic_DNA"/>
</dbReference>
<keyword evidence="5" id="KW-0949">S-adenosyl-L-methionine</keyword>
<evidence type="ECO:0000256" key="3">
    <source>
        <dbReference type="ARBA" id="ARBA00022603"/>
    </source>
</evidence>
<dbReference type="Gene3D" id="1.10.1020.10">
    <property type="entry name" value="Adenine-specific Methyltransferase, Domain 2"/>
    <property type="match status" value="1"/>
</dbReference>
<reference evidence="8 9" key="1">
    <citation type="submission" date="2011-08" db="EMBL/GenBank/DDBJ databases">
        <title>The Genome Sequence of Eubacteriaceae bacterium CM5.</title>
        <authorList>
            <consortium name="The Broad Institute Genome Sequencing Platform"/>
            <person name="Earl A."/>
            <person name="Ward D."/>
            <person name="Feldgarden M."/>
            <person name="Gevers D."/>
            <person name="Sizova M."/>
            <person name="Hazen A."/>
            <person name="Epstein S."/>
            <person name="Young S.K."/>
            <person name="Zeng Q."/>
            <person name="Gargeya S."/>
            <person name="Fitzgerald M."/>
            <person name="Haas B."/>
            <person name="Abouelleil A."/>
            <person name="Alvarado L."/>
            <person name="Arachchi H.M."/>
            <person name="Berlin A."/>
            <person name="Brown A."/>
            <person name="Chapman S.B."/>
            <person name="Chen Z."/>
            <person name="Dunbar C."/>
            <person name="Freedman E."/>
            <person name="Gearin G."/>
            <person name="Gellesch M."/>
            <person name="Goldberg J."/>
            <person name="Griggs A."/>
            <person name="Gujja S."/>
            <person name="Heiman D."/>
            <person name="Howarth C."/>
            <person name="Larson L."/>
            <person name="Lui A."/>
            <person name="MacDonald P.J.P."/>
            <person name="Montmayeur A."/>
            <person name="Murphy C."/>
            <person name="Neiman D."/>
            <person name="Pearson M."/>
            <person name="Priest M."/>
            <person name="Roberts A."/>
            <person name="Saif S."/>
            <person name="Shea T."/>
            <person name="Shenoy N."/>
            <person name="Sisk P."/>
            <person name="Stolte C."/>
            <person name="Sykes S."/>
            <person name="Wortman J."/>
            <person name="Nusbaum C."/>
            <person name="Birren B."/>
        </authorList>
    </citation>
    <scope>NUCLEOTIDE SEQUENCE [LARGE SCALE GENOMIC DNA]</scope>
    <source>
        <strain evidence="8 9">CM5</strain>
    </source>
</reference>
<evidence type="ECO:0000256" key="4">
    <source>
        <dbReference type="ARBA" id="ARBA00022679"/>
    </source>
</evidence>
<dbReference type="Gene3D" id="3.40.50.150">
    <property type="entry name" value="Vaccinia Virus protein VP39"/>
    <property type="match status" value="1"/>
</dbReference>
<dbReference type="GO" id="GO:1904047">
    <property type="term" value="F:S-adenosyl-L-methionine binding"/>
    <property type="evidence" value="ECO:0007669"/>
    <property type="project" value="TreeGrafter"/>
</dbReference>
<dbReference type="InterPro" id="IPR012327">
    <property type="entry name" value="MeTrfase_D12"/>
</dbReference>
<keyword evidence="3" id="KW-0489">Methyltransferase</keyword>
<keyword evidence="4" id="KW-0808">Transferase</keyword>
<feature type="binding site" evidence="7">
    <location>
        <position position="7"/>
    </location>
    <ligand>
        <name>S-adenosyl-L-methionine</name>
        <dbReference type="ChEBI" id="CHEBI:59789"/>
    </ligand>
</feature>
<evidence type="ECO:0000256" key="1">
    <source>
        <dbReference type="ARBA" id="ARBA00006594"/>
    </source>
</evidence>
<dbReference type="InterPro" id="IPR029063">
    <property type="entry name" value="SAM-dependent_MTases_sf"/>
</dbReference>
<evidence type="ECO:0000313" key="8">
    <source>
        <dbReference type="EMBL" id="EHL19766.1"/>
    </source>
</evidence>
<dbReference type="PRINTS" id="PR00505">
    <property type="entry name" value="D12N6MTFRASE"/>
</dbReference>
<dbReference type="Proteomes" id="UP000003379">
    <property type="component" value="Unassembled WGS sequence"/>
</dbReference>
<evidence type="ECO:0000256" key="6">
    <source>
        <dbReference type="ARBA" id="ARBA00047942"/>
    </source>
</evidence>
<dbReference type="AlphaFoldDB" id="G9XBB5"/>
<proteinExistence type="inferred from homology"/>
<evidence type="ECO:0000256" key="7">
    <source>
        <dbReference type="PIRSR" id="PIRSR000398-1"/>
    </source>
</evidence>
<feature type="binding site" evidence="7">
    <location>
        <position position="56"/>
    </location>
    <ligand>
        <name>S-adenosyl-L-methionine</name>
        <dbReference type="ChEBI" id="CHEBI:59789"/>
    </ligand>
</feature>
<dbReference type="Pfam" id="PF02086">
    <property type="entry name" value="MethyltransfD12"/>
    <property type="match status" value="1"/>
</dbReference>
<dbReference type="HOGENOM" id="CLU_063430_1_0_9"/>
<dbReference type="GO" id="GO:0006298">
    <property type="term" value="P:mismatch repair"/>
    <property type="evidence" value="ECO:0007669"/>
    <property type="project" value="TreeGrafter"/>
</dbReference>
<dbReference type="PIRSF" id="PIRSF000398">
    <property type="entry name" value="M_m6A_EcoRV"/>
    <property type="match status" value="1"/>
</dbReference>
<dbReference type="PATRIC" id="fig|796940.3.peg.563"/>
<protein>
    <recommendedName>
        <fullName evidence="2">site-specific DNA-methyltransferase (adenine-specific)</fullName>
        <ecNumber evidence="2">2.1.1.72</ecNumber>
    </recommendedName>
</protein>
<dbReference type="GO" id="GO:0009007">
    <property type="term" value="F:site-specific DNA-methyltransferase (adenine-specific) activity"/>
    <property type="evidence" value="ECO:0007669"/>
    <property type="project" value="UniProtKB-EC"/>
</dbReference>
<dbReference type="RefSeq" id="WP_009529285.1">
    <property type="nucleotide sequence ID" value="NZ_JH414605.1"/>
</dbReference>
<accession>G9XBB5</accession>
<dbReference type="GO" id="GO:0009307">
    <property type="term" value="P:DNA restriction-modification system"/>
    <property type="evidence" value="ECO:0007669"/>
    <property type="project" value="InterPro"/>
</dbReference>
<dbReference type="PANTHER" id="PTHR30481">
    <property type="entry name" value="DNA ADENINE METHYLASE"/>
    <property type="match status" value="1"/>
</dbReference>
<comment type="catalytic activity">
    <reaction evidence="6">
        <text>a 2'-deoxyadenosine in DNA + S-adenosyl-L-methionine = an N(6)-methyl-2'-deoxyadenosine in DNA + S-adenosyl-L-homocysteine + H(+)</text>
        <dbReference type="Rhea" id="RHEA:15197"/>
        <dbReference type="Rhea" id="RHEA-COMP:12418"/>
        <dbReference type="Rhea" id="RHEA-COMP:12419"/>
        <dbReference type="ChEBI" id="CHEBI:15378"/>
        <dbReference type="ChEBI" id="CHEBI:57856"/>
        <dbReference type="ChEBI" id="CHEBI:59789"/>
        <dbReference type="ChEBI" id="CHEBI:90615"/>
        <dbReference type="ChEBI" id="CHEBI:90616"/>
        <dbReference type="EC" id="2.1.1.72"/>
    </reaction>
</comment>
<dbReference type="GO" id="GO:0032259">
    <property type="term" value="P:methylation"/>
    <property type="evidence" value="ECO:0007669"/>
    <property type="project" value="UniProtKB-KW"/>
</dbReference>
<name>G9XBB5_9FIRM</name>
<dbReference type="GO" id="GO:0043565">
    <property type="term" value="F:sequence-specific DNA binding"/>
    <property type="evidence" value="ECO:0007669"/>
    <property type="project" value="TreeGrafter"/>
</dbReference>
<dbReference type="SUPFAM" id="SSF53335">
    <property type="entry name" value="S-adenosyl-L-methionine-dependent methyltransferases"/>
    <property type="match status" value="1"/>
</dbReference>
<comment type="similarity">
    <text evidence="1">Belongs to the N(4)/N(6)-methyltransferase family.</text>
</comment>
<evidence type="ECO:0000313" key="9">
    <source>
        <dbReference type="Proteomes" id="UP000003379"/>
    </source>
</evidence>
<evidence type="ECO:0000256" key="2">
    <source>
        <dbReference type="ARBA" id="ARBA00011900"/>
    </source>
</evidence>
<feature type="binding site" evidence="7">
    <location>
        <position position="11"/>
    </location>
    <ligand>
        <name>S-adenosyl-L-methionine</name>
        <dbReference type="ChEBI" id="CHEBI:59789"/>
    </ligand>
</feature>
<feature type="binding site" evidence="7">
    <location>
        <position position="173"/>
    </location>
    <ligand>
        <name>S-adenosyl-L-methionine</name>
        <dbReference type="ChEBI" id="CHEBI:59789"/>
    </ligand>
</feature>